<evidence type="ECO:0000313" key="10">
    <source>
        <dbReference type="EMBL" id="PWU23960.1"/>
    </source>
</evidence>
<dbReference type="InterPro" id="IPR003730">
    <property type="entry name" value="Cu_polyphenol_OxRdtase"/>
</dbReference>
<keyword evidence="3" id="KW-0808">Transferase</keyword>
<comment type="catalytic activity">
    <reaction evidence="9">
        <text>S-methyl-5'-thioadenosine + phosphate = 5-(methylsulfanyl)-alpha-D-ribose 1-phosphate + adenine</text>
        <dbReference type="Rhea" id="RHEA:11852"/>
        <dbReference type="ChEBI" id="CHEBI:16708"/>
        <dbReference type="ChEBI" id="CHEBI:17509"/>
        <dbReference type="ChEBI" id="CHEBI:43474"/>
        <dbReference type="ChEBI" id="CHEBI:58533"/>
        <dbReference type="EC" id="2.4.2.28"/>
    </reaction>
    <physiologicalReaction direction="left-to-right" evidence="9">
        <dbReference type="Rhea" id="RHEA:11853"/>
    </physiologicalReaction>
</comment>
<sequence>MEFLSTFPECVIGISTLNDGSVDTLEHVHALLNTVVSYPFAQIVLPKHQHATICRQVSRLTESENMMVDGLITSDPGVVLAHRFGDCVPIVILDRRRRCLASLHAGWRGLTQGIVAEGVLSLQAVLRSNVEDIWVWIGPCIQKNSYISRDEPLQTSLPYWKPYITQEQNGFHIDLPGFITAQCIRLGMSEEHIISDGRDTYSQENIFYSHRRAMEANNAASDGRFVTVAWLV</sequence>
<dbReference type="SUPFAM" id="SSF64438">
    <property type="entry name" value="CNF1/YfiH-like putative cysteine hydrolases"/>
    <property type="match status" value="1"/>
</dbReference>
<evidence type="ECO:0000256" key="5">
    <source>
        <dbReference type="ARBA" id="ARBA00022801"/>
    </source>
</evidence>
<evidence type="ECO:0000256" key="2">
    <source>
        <dbReference type="ARBA" id="ARBA00007353"/>
    </source>
</evidence>
<evidence type="ECO:0000256" key="1">
    <source>
        <dbReference type="ARBA" id="ARBA00000553"/>
    </source>
</evidence>
<proteinExistence type="inferred from homology"/>
<reference evidence="10 11" key="1">
    <citation type="submission" date="2018-02" db="EMBL/GenBank/DDBJ databases">
        <title>Genomic Reconstructions from Amazon Rainforest and Pasture Soil Reveal Novel Insights into the Physiology of Candidate Phyla in Tropical Sites.</title>
        <authorList>
            <person name="Kroeger M.E."/>
            <person name="Delmont T."/>
            <person name="Eren A.M."/>
            <person name="Guo J."/>
            <person name="Meyer K.M."/>
            <person name="Khan K."/>
            <person name="Rodrigues J.L.M."/>
            <person name="Bohannan B.J.M."/>
            <person name="Tringe S."/>
            <person name="Borges C.D."/>
            <person name="Tiedje J."/>
            <person name="Tsai S.M."/>
            <person name="Nusslein K."/>
        </authorList>
    </citation>
    <scope>NUCLEOTIDE SEQUENCE [LARGE SCALE GENOMIC DNA]</scope>
    <source>
        <strain evidence="10">Amazon FNV 2010 28 9</strain>
    </source>
</reference>
<comment type="catalytic activity">
    <reaction evidence="1">
        <text>inosine + phosphate = alpha-D-ribose 1-phosphate + hypoxanthine</text>
        <dbReference type="Rhea" id="RHEA:27646"/>
        <dbReference type="ChEBI" id="CHEBI:17368"/>
        <dbReference type="ChEBI" id="CHEBI:17596"/>
        <dbReference type="ChEBI" id="CHEBI:43474"/>
        <dbReference type="ChEBI" id="CHEBI:57720"/>
        <dbReference type="EC" id="2.4.2.1"/>
    </reaction>
    <physiologicalReaction direction="left-to-right" evidence="1">
        <dbReference type="Rhea" id="RHEA:27647"/>
    </physiologicalReaction>
</comment>
<dbReference type="CDD" id="cd16833">
    <property type="entry name" value="YfiH"/>
    <property type="match status" value="1"/>
</dbReference>
<comment type="catalytic activity">
    <reaction evidence="7">
        <text>adenosine + H2O + H(+) = inosine + NH4(+)</text>
        <dbReference type="Rhea" id="RHEA:24408"/>
        <dbReference type="ChEBI" id="CHEBI:15377"/>
        <dbReference type="ChEBI" id="CHEBI:15378"/>
        <dbReference type="ChEBI" id="CHEBI:16335"/>
        <dbReference type="ChEBI" id="CHEBI:17596"/>
        <dbReference type="ChEBI" id="CHEBI:28938"/>
        <dbReference type="EC" id="3.5.4.4"/>
    </reaction>
    <physiologicalReaction direction="left-to-right" evidence="7">
        <dbReference type="Rhea" id="RHEA:24409"/>
    </physiologicalReaction>
</comment>
<dbReference type="PANTHER" id="PTHR30616:SF2">
    <property type="entry name" value="PURINE NUCLEOSIDE PHOSPHORYLASE LACC1"/>
    <property type="match status" value="1"/>
</dbReference>
<evidence type="ECO:0000256" key="4">
    <source>
        <dbReference type="ARBA" id="ARBA00022723"/>
    </source>
</evidence>
<keyword evidence="5" id="KW-0378">Hydrolase</keyword>
<dbReference type="GO" id="GO:0017061">
    <property type="term" value="F:S-methyl-5-thioadenosine phosphorylase activity"/>
    <property type="evidence" value="ECO:0007669"/>
    <property type="project" value="UniProtKB-EC"/>
</dbReference>
<comment type="similarity">
    <text evidence="2">Belongs to the purine nucleoside phosphorylase YfiH/LACC1 family.</text>
</comment>
<name>A0A317JUX3_9BACT</name>
<protein>
    <recommendedName>
        <fullName evidence="12">Purine nucleoside phosphorylase</fullName>
    </recommendedName>
</protein>
<dbReference type="Gene3D" id="3.60.140.10">
    <property type="entry name" value="CNF1/YfiH-like putative cysteine hydrolases"/>
    <property type="match status" value="1"/>
</dbReference>
<dbReference type="Pfam" id="PF02578">
    <property type="entry name" value="Cu-oxidase_4"/>
    <property type="match status" value="1"/>
</dbReference>
<comment type="caution">
    <text evidence="10">The sequence shown here is derived from an EMBL/GenBank/DDBJ whole genome shotgun (WGS) entry which is preliminary data.</text>
</comment>
<keyword evidence="6" id="KW-0862">Zinc</keyword>
<dbReference type="InterPro" id="IPR011324">
    <property type="entry name" value="Cytotoxic_necrot_fac-like_cat"/>
</dbReference>
<evidence type="ECO:0000313" key="11">
    <source>
        <dbReference type="Proteomes" id="UP000246104"/>
    </source>
</evidence>
<accession>A0A317JUX3</accession>
<dbReference type="Proteomes" id="UP000246104">
    <property type="component" value="Unassembled WGS sequence"/>
</dbReference>
<dbReference type="GO" id="GO:0005507">
    <property type="term" value="F:copper ion binding"/>
    <property type="evidence" value="ECO:0007669"/>
    <property type="project" value="TreeGrafter"/>
</dbReference>
<dbReference type="EMBL" id="PSRQ01000017">
    <property type="protein sequence ID" value="PWU23960.1"/>
    <property type="molecule type" value="Genomic_DNA"/>
</dbReference>
<evidence type="ECO:0000256" key="6">
    <source>
        <dbReference type="ARBA" id="ARBA00022833"/>
    </source>
</evidence>
<evidence type="ECO:0000256" key="9">
    <source>
        <dbReference type="ARBA" id="ARBA00049893"/>
    </source>
</evidence>
<evidence type="ECO:0008006" key="12">
    <source>
        <dbReference type="Google" id="ProtNLM"/>
    </source>
</evidence>
<comment type="catalytic activity">
    <reaction evidence="8">
        <text>adenosine + phosphate = alpha-D-ribose 1-phosphate + adenine</text>
        <dbReference type="Rhea" id="RHEA:27642"/>
        <dbReference type="ChEBI" id="CHEBI:16335"/>
        <dbReference type="ChEBI" id="CHEBI:16708"/>
        <dbReference type="ChEBI" id="CHEBI:43474"/>
        <dbReference type="ChEBI" id="CHEBI:57720"/>
        <dbReference type="EC" id="2.4.2.1"/>
    </reaction>
    <physiologicalReaction direction="left-to-right" evidence="8">
        <dbReference type="Rhea" id="RHEA:27643"/>
    </physiologicalReaction>
</comment>
<dbReference type="GO" id="GO:0016787">
    <property type="term" value="F:hydrolase activity"/>
    <property type="evidence" value="ECO:0007669"/>
    <property type="project" value="UniProtKB-KW"/>
</dbReference>
<organism evidence="10 11">
    <name type="scientific">Candidatus Cerribacteria bacterium 'Amazon FNV 2010 28 9'</name>
    <dbReference type="NCBI Taxonomy" id="2081795"/>
    <lineage>
        <taxon>Bacteria</taxon>
        <taxon>Candidatus Cerribacteria</taxon>
    </lineage>
</organism>
<dbReference type="PANTHER" id="PTHR30616">
    <property type="entry name" value="UNCHARACTERIZED PROTEIN YFIH"/>
    <property type="match status" value="1"/>
</dbReference>
<keyword evidence="4" id="KW-0479">Metal-binding</keyword>
<gene>
    <name evidence="10" type="ORF">C5B42_01210</name>
</gene>
<evidence type="ECO:0000256" key="8">
    <source>
        <dbReference type="ARBA" id="ARBA00048968"/>
    </source>
</evidence>
<evidence type="ECO:0000256" key="3">
    <source>
        <dbReference type="ARBA" id="ARBA00022679"/>
    </source>
</evidence>
<dbReference type="InterPro" id="IPR038371">
    <property type="entry name" value="Cu_polyphenol_OxRdtase_sf"/>
</dbReference>
<evidence type="ECO:0000256" key="7">
    <source>
        <dbReference type="ARBA" id="ARBA00047989"/>
    </source>
</evidence>
<dbReference type="AlphaFoldDB" id="A0A317JUX3"/>